<proteinExistence type="predicted"/>
<dbReference type="InterPro" id="IPR036638">
    <property type="entry name" value="HLH_DNA-bd_sf"/>
</dbReference>
<dbReference type="CDD" id="cd00083">
    <property type="entry name" value="bHLH_SF"/>
    <property type="match status" value="1"/>
</dbReference>
<dbReference type="Proteomes" id="UP001497497">
    <property type="component" value="Unassembled WGS sequence"/>
</dbReference>
<keyword evidence="3" id="KW-1185">Reference proteome</keyword>
<sequence>SVATCYDALKYVVPNVKQLSKRKISKALILQESEKHIKDLEEAIGYILNVECPNKGKEVLWKNEAHWS</sequence>
<dbReference type="AlphaFoldDB" id="A0AAV2H7L4"/>
<evidence type="ECO:0000259" key="1">
    <source>
        <dbReference type="PROSITE" id="PS50888"/>
    </source>
</evidence>
<reference evidence="2 3" key="1">
    <citation type="submission" date="2024-04" db="EMBL/GenBank/DDBJ databases">
        <authorList>
            <consortium name="Genoscope - CEA"/>
            <person name="William W."/>
        </authorList>
    </citation>
    <scope>NUCLEOTIDE SEQUENCE [LARGE SCALE GENOMIC DNA]</scope>
</reference>
<feature type="non-terminal residue" evidence="2">
    <location>
        <position position="1"/>
    </location>
</feature>
<dbReference type="InterPro" id="IPR011598">
    <property type="entry name" value="bHLH_dom"/>
</dbReference>
<dbReference type="Pfam" id="PF00010">
    <property type="entry name" value="HLH"/>
    <property type="match status" value="1"/>
</dbReference>
<comment type="caution">
    <text evidence="2">The sequence shown here is derived from an EMBL/GenBank/DDBJ whole genome shotgun (WGS) entry which is preliminary data.</text>
</comment>
<dbReference type="EMBL" id="CAXITT010000051">
    <property type="protein sequence ID" value="CAL1529593.1"/>
    <property type="molecule type" value="Genomic_DNA"/>
</dbReference>
<organism evidence="2 3">
    <name type="scientific">Lymnaea stagnalis</name>
    <name type="common">Great pond snail</name>
    <name type="synonym">Helix stagnalis</name>
    <dbReference type="NCBI Taxonomy" id="6523"/>
    <lineage>
        <taxon>Eukaryota</taxon>
        <taxon>Metazoa</taxon>
        <taxon>Spiralia</taxon>
        <taxon>Lophotrochozoa</taxon>
        <taxon>Mollusca</taxon>
        <taxon>Gastropoda</taxon>
        <taxon>Heterobranchia</taxon>
        <taxon>Euthyneura</taxon>
        <taxon>Panpulmonata</taxon>
        <taxon>Hygrophila</taxon>
        <taxon>Lymnaeoidea</taxon>
        <taxon>Lymnaeidae</taxon>
        <taxon>Lymnaea</taxon>
    </lineage>
</organism>
<accession>A0AAV2H7L4</accession>
<protein>
    <recommendedName>
        <fullName evidence="1">BHLH domain-containing protein</fullName>
    </recommendedName>
</protein>
<feature type="non-terminal residue" evidence="2">
    <location>
        <position position="68"/>
    </location>
</feature>
<feature type="domain" description="BHLH" evidence="1">
    <location>
        <begin position="1"/>
        <end position="40"/>
    </location>
</feature>
<dbReference type="GO" id="GO:0046983">
    <property type="term" value="F:protein dimerization activity"/>
    <property type="evidence" value="ECO:0007669"/>
    <property type="project" value="InterPro"/>
</dbReference>
<gene>
    <name evidence="2" type="ORF">GSLYS_00003748001</name>
</gene>
<name>A0AAV2H7L4_LYMST</name>
<evidence type="ECO:0000313" key="3">
    <source>
        <dbReference type="Proteomes" id="UP001497497"/>
    </source>
</evidence>
<dbReference type="PROSITE" id="PS50888">
    <property type="entry name" value="BHLH"/>
    <property type="match status" value="1"/>
</dbReference>
<evidence type="ECO:0000313" key="2">
    <source>
        <dbReference type="EMBL" id="CAL1529593.1"/>
    </source>
</evidence>
<dbReference type="Gene3D" id="4.10.280.10">
    <property type="entry name" value="Helix-loop-helix DNA-binding domain"/>
    <property type="match status" value="1"/>
</dbReference>
<dbReference type="SUPFAM" id="SSF47459">
    <property type="entry name" value="HLH, helix-loop-helix DNA-binding domain"/>
    <property type="match status" value="1"/>
</dbReference>